<dbReference type="RefSeq" id="WP_182614449.1">
    <property type="nucleotide sequence ID" value="NZ_BAAATF010000002.1"/>
</dbReference>
<keyword evidence="4" id="KW-1185">Reference proteome</keyword>
<dbReference type="InterPro" id="IPR002938">
    <property type="entry name" value="FAD-bd"/>
</dbReference>
<dbReference type="AlphaFoldDB" id="A0A7W3PCL2"/>
<feature type="compositionally biased region" description="Gly residues" evidence="1">
    <location>
        <begin position="148"/>
        <end position="161"/>
    </location>
</feature>
<sequence length="442" mass="46085">MASSNAPRVLVVGGGPAGSATAIALRQEVPGAHVTVVDKATFPRDKTCGDGLGPGARRVLDGLGLSELLKPFHMPMSVAISGPGGVEALARGPLMEGHDLAGYVTPRLALDDLLLTAARDAGAEVREGVSFEGATPSGDGRERVALSGGSGSGSGSGSGAGGEETFDLVVGADGAYSAVRRAIGVERPDMRHTHIAMRAYGTVTHPDKPVSDTLRFDFLEALLPVYGWVFPLPDDGANIGVGLPVSHLKRQTARHGRTLRDLFDLYVEDLERRGFSVSGVERVATHQLPHAAARTPLTAPGRAAVLVGDAAAMINPLSGEGIFYGMAAGVQLAEQLGALERSGTDWRGPGLPGALAAFEGAHRRRFARHYRECHRAQRLMRSRTWAGIATRAVAASDEAMTHVALMLFDEQSAGSRGLVRLAANSVRPLLRRGGDGGTGGGR</sequence>
<dbReference type="PRINTS" id="PR00420">
    <property type="entry name" value="RNGMNOXGNASE"/>
</dbReference>
<evidence type="ECO:0000259" key="2">
    <source>
        <dbReference type="Pfam" id="PF01494"/>
    </source>
</evidence>
<dbReference type="InterPro" id="IPR050407">
    <property type="entry name" value="Geranylgeranyl_reductase"/>
</dbReference>
<dbReference type="Gene3D" id="3.50.50.60">
    <property type="entry name" value="FAD/NAD(P)-binding domain"/>
    <property type="match status" value="1"/>
</dbReference>
<gene>
    <name evidence="3" type="ORF">FHX71_000713</name>
</gene>
<feature type="domain" description="FAD-binding" evidence="2">
    <location>
        <begin position="9"/>
        <end position="341"/>
    </location>
</feature>
<dbReference type="InterPro" id="IPR036188">
    <property type="entry name" value="FAD/NAD-bd_sf"/>
</dbReference>
<dbReference type="Proteomes" id="UP000540568">
    <property type="component" value="Unassembled WGS sequence"/>
</dbReference>
<reference evidence="3 4" key="1">
    <citation type="submission" date="2020-07" db="EMBL/GenBank/DDBJ databases">
        <title>Sequencing the genomes of 1000 actinobacteria strains.</title>
        <authorList>
            <person name="Klenk H.-P."/>
        </authorList>
    </citation>
    <scope>NUCLEOTIDE SEQUENCE [LARGE SCALE GENOMIC DNA]</scope>
    <source>
        <strain evidence="3 4">DSM 44121</strain>
    </source>
</reference>
<feature type="region of interest" description="Disordered" evidence="1">
    <location>
        <begin position="130"/>
        <end position="161"/>
    </location>
</feature>
<organism evidence="3 4">
    <name type="scientific">Promicromonospora sukumoe</name>
    <dbReference type="NCBI Taxonomy" id="88382"/>
    <lineage>
        <taxon>Bacteria</taxon>
        <taxon>Bacillati</taxon>
        <taxon>Actinomycetota</taxon>
        <taxon>Actinomycetes</taxon>
        <taxon>Micrococcales</taxon>
        <taxon>Promicromonosporaceae</taxon>
        <taxon>Promicromonospora</taxon>
    </lineage>
</organism>
<dbReference type="SUPFAM" id="SSF51905">
    <property type="entry name" value="FAD/NAD(P)-binding domain"/>
    <property type="match status" value="1"/>
</dbReference>
<evidence type="ECO:0000313" key="3">
    <source>
        <dbReference type="EMBL" id="MBA8806771.1"/>
    </source>
</evidence>
<comment type="caution">
    <text evidence="3">The sequence shown here is derived from an EMBL/GenBank/DDBJ whole genome shotgun (WGS) entry which is preliminary data.</text>
</comment>
<evidence type="ECO:0000313" key="4">
    <source>
        <dbReference type="Proteomes" id="UP000540568"/>
    </source>
</evidence>
<dbReference type="Pfam" id="PF01494">
    <property type="entry name" value="FAD_binding_3"/>
    <property type="match status" value="1"/>
</dbReference>
<dbReference type="EMBL" id="JACGWV010000001">
    <property type="protein sequence ID" value="MBA8806771.1"/>
    <property type="molecule type" value="Genomic_DNA"/>
</dbReference>
<dbReference type="GO" id="GO:0071949">
    <property type="term" value="F:FAD binding"/>
    <property type="evidence" value="ECO:0007669"/>
    <property type="project" value="InterPro"/>
</dbReference>
<accession>A0A7W3PCL2</accession>
<protein>
    <submittedName>
        <fullName evidence="3">Geranylgeranyl reductase family protein</fullName>
    </submittedName>
</protein>
<dbReference type="PANTHER" id="PTHR42685:SF22">
    <property type="entry name" value="CONDITIONED MEDIUM FACTOR RECEPTOR 1"/>
    <property type="match status" value="1"/>
</dbReference>
<evidence type="ECO:0000256" key="1">
    <source>
        <dbReference type="SAM" id="MobiDB-lite"/>
    </source>
</evidence>
<proteinExistence type="predicted"/>
<name>A0A7W3PCL2_9MICO</name>
<dbReference type="PANTHER" id="PTHR42685">
    <property type="entry name" value="GERANYLGERANYL DIPHOSPHATE REDUCTASE"/>
    <property type="match status" value="1"/>
</dbReference>